<name>A0A6L5XBA4_9BACT</name>
<organism evidence="2 3">
    <name type="scientific">Sodaliphilus pleomorphus</name>
    <dbReference type="NCBI Taxonomy" id="2606626"/>
    <lineage>
        <taxon>Bacteria</taxon>
        <taxon>Pseudomonadati</taxon>
        <taxon>Bacteroidota</taxon>
        <taxon>Bacteroidia</taxon>
        <taxon>Bacteroidales</taxon>
        <taxon>Muribaculaceae</taxon>
        <taxon>Sodaliphilus</taxon>
    </lineage>
</organism>
<sequence>MTEEKKQITQNLMLTVAMLILLVCAAVPILTEWDPARMNYIRWAYAFGAVLALAERLTERYNGSNVRLRRLVRMGKASALCYCVSAFFLLWPAFSSTATYDRRDWLAFLLAGAVIQIYASITYEYVLKKEKKSSQEHGNRKQG</sequence>
<evidence type="ECO:0000313" key="2">
    <source>
        <dbReference type="EMBL" id="MSS17739.1"/>
    </source>
</evidence>
<gene>
    <name evidence="2" type="ORF">FYJ29_08225</name>
</gene>
<accession>A0A6L5XBA4</accession>
<keyword evidence="1" id="KW-1133">Transmembrane helix</keyword>
<dbReference type="RefSeq" id="WP_154327816.1">
    <property type="nucleotide sequence ID" value="NZ_CP045696.1"/>
</dbReference>
<dbReference type="AlphaFoldDB" id="A0A6L5XBA4"/>
<evidence type="ECO:0000313" key="3">
    <source>
        <dbReference type="Proteomes" id="UP000483362"/>
    </source>
</evidence>
<feature type="transmembrane region" description="Helical" evidence="1">
    <location>
        <begin position="12"/>
        <end position="30"/>
    </location>
</feature>
<keyword evidence="3" id="KW-1185">Reference proteome</keyword>
<protein>
    <submittedName>
        <fullName evidence="2">Uncharacterized protein</fullName>
    </submittedName>
</protein>
<dbReference type="EMBL" id="VULT01000011">
    <property type="protein sequence ID" value="MSS17739.1"/>
    <property type="molecule type" value="Genomic_DNA"/>
</dbReference>
<dbReference type="Proteomes" id="UP000483362">
    <property type="component" value="Unassembled WGS sequence"/>
</dbReference>
<keyword evidence="1" id="KW-0472">Membrane</keyword>
<evidence type="ECO:0000256" key="1">
    <source>
        <dbReference type="SAM" id="Phobius"/>
    </source>
</evidence>
<feature type="transmembrane region" description="Helical" evidence="1">
    <location>
        <begin position="79"/>
        <end position="99"/>
    </location>
</feature>
<proteinExistence type="predicted"/>
<keyword evidence="1" id="KW-0812">Transmembrane</keyword>
<reference evidence="2 3" key="1">
    <citation type="submission" date="2019-08" db="EMBL/GenBank/DDBJ databases">
        <title>In-depth cultivation of the pig gut microbiome towards novel bacterial diversity and tailored functional studies.</title>
        <authorList>
            <person name="Wylensek D."/>
            <person name="Hitch T.C.A."/>
            <person name="Clavel T."/>
        </authorList>
    </citation>
    <scope>NUCLEOTIDE SEQUENCE [LARGE SCALE GENOMIC DNA]</scope>
    <source>
        <strain evidence="2 3">Oil-RF-744-WCA-WT-10</strain>
    </source>
</reference>
<feature type="transmembrane region" description="Helical" evidence="1">
    <location>
        <begin position="105"/>
        <end position="126"/>
    </location>
</feature>
<comment type="caution">
    <text evidence="2">The sequence shown here is derived from an EMBL/GenBank/DDBJ whole genome shotgun (WGS) entry which is preliminary data.</text>
</comment>
<feature type="transmembrane region" description="Helical" evidence="1">
    <location>
        <begin position="42"/>
        <end position="58"/>
    </location>
</feature>